<evidence type="ECO:0000256" key="1">
    <source>
        <dbReference type="SAM" id="MobiDB-lite"/>
    </source>
</evidence>
<keyword evidence="3" id="KW-1185">Reference proteome</keyword>
<dbReference type="EMBL" id="BKAL01000004">
    <property type="protein sequence ID" value="GEP68845.1"/>
    <property type="molecule type" value="Genomic_DNA"/>
</dbReference>
<gene>
    <name evidence="2" type="ORF">CSO01_15600</name>
</gene>
<name>A0A512PCA7_9CELL</name>
<accession>A0A512PCA7</accession>
<evidence type="ECO:0008006" key="4">
    <source>
        <dbReference type="Google" id="ProtNLM"/>
    </source>
</evidence>
<sequence length="178" mass="18261">MSGTSARGAHASTDVLGGSRPDPRVRDRVPPGLDGRRRRLTAVTRARRTAAWALTIVTLVSPLAACQSTPAASDTPDEGGVVAFVDDTSEGGDSALLEGTLALDSGCLTVVSTLDGSRVLPVFRQAAVAWDGTTLQVDGGSYVVGDTISLSGGYSPQPVSAAYVPADCEFDQAFHVAT</sequence>
<feature type="region of interest" description="Disordered" evidence="1">
    <location>
        <begin position="1"/>
        <end position="37"/>
    </location>
</feature>
<protein>
    <recommendedName>
        <fullName evidence="4">Lipoprotein</fullName>
    </recommendedName>
</protein>
<reference evidence="2 3" key="1">
    <citation type="submission" date="2019-07" db="EMBL/GenBank/DDBJ databases">
        <title>Whole genome shotgun sequence of Cellulomonas soli NBRC 109434.</title>
        <authorList>
            <person name="Hosoyama A."/>
            <person name="Uohara A."/>
            <person name="Ohji S."/>
            <person name="Ichikawa N."/>
        </authorList>
    </citation>
    <scope>NUCLEOTIDE SEQUENCE [LARGE SCALE GENOMIC DNA]</scope>
    <source>
        <strain evidence="2 3">NBRC 109434</strain>
    </source>
</reference>
<comment type="caution">
    <text evidence="2">The sequence shown here is derived from an EMBL/GenBank/DDBJ whole genome shotgun (WGS) entry which is preliminary data.</text>
</comment>
<organism evidence="2 3">
    <name type="scientific">Cellulomonas soli</name>
    <dbReference type="NCBI Taxonomy" id="931535"/>
    <lineage>
        <taxon>Bacteria</taxon>
        <taxon>Bacillati</taxon>
        <taxon>Actinomycetota</taxon>
        <taxon>Actinomycetes</taxon>
        <taxon>Micrococcales</taxon>
        <taxon>Cellulomonadaceae</taxon>
        <taxon>Cellulomonas</taxon>
    </lineage>
</organism>
<dbReference type="Proteomes" id="UP000321798">
    <property type="component" value="Unassembled WGS sequence"/>
</dbReference>
<evidence type="ECO:0000313" key="3">
    <source>
        <dbReference type="Proteomes" id="UP000321798"/>
    </source>
</evidence>
<proteinExistence type="predicted"/>
<dbReference type="AlphaFoldDB" id="A0A512PCA7"/>
<evidence type="ECO:0000313" key="2">
    <source>
        <dbReference type="EMBL" id="GEP68845.1"/>
    </source>
</evidence>